<keyword evidence="2" id="KW-0732">Signal</keyword>
<proteinExistence type="predicted"/>
<name>A0ABW1J5V9_9PSEU</name>
<protein>
    <submittedName>
        <fullName evidence="3">DUF3558 domain-containing protein</fullName>
    </submittedName>
</protein>
<evidence type="ECO:0000313" key="3">
    <source>
        <dbReference type="EMBL" id="MFC5995997.1"/>
    </source>
</evidence>
<evidence type="ECO:0000256" key="2">
    <source>
        <dbReference type="SAM" id="SignalP"/>
    </source>
</evidence>
<feature type="signal peptide" evidence="2">
    <location>
        <begin position="1"/>
        <end position="21"/>
    </location>
</feature>
<dbReference type="InterPro" id="IPR024520">
    <property type="entry name" value="DUF3558"/>
</dbReference>
<feature type="chain" id="PRO_5045692834" evidence="2">
    <location>
        <begin position="22"/>
        <end position="192"/>
    </location>
</feature>
<organism evidence="3 4">
    <name type="scientific">Pseudonocardia hispaniensis</name>
    <dbReference type="NCBI Taxonomy" id="904933"/>
    <lineage>
        <taxon>Bacteria</taxon>
        <taxon>Bacillati</taxon>
        <taxon>Actinomycetota</taxon>
        <taxon>Actinomycetes</taxon>
        <taxon>Pseudonocardiales</taxon>
        <taxon>Pseudonocardiaceae</taxon>
        <taxon>Pseudonocardia</taxon>
    </lineage>
</organism>
<gene>
    <name evidence="3" type="ORF">ACFQE5_17465</name>
</gene>
<dbReference type="RefSeq" id="WP_379586422.1">
    <property type="nucleotide sequence ID" value="NZ_JBHSQW010000035.1"/>
</dbReference>
<evidence type="ECO:0000313" key="4">
    <source>
        <dbReference type="Proteomes" id="UP001596302"/>
    </source>
</evidence>
<dbReference type="EMBL" id="JBHSQW010000035">
    <property type="protein sequence ID" value="MFC5995997.1"/>
    <property type="molecule type" value="Genomic_DNA"/>
</dbReference>
<reference evidence="4" key="1">
    <citation type="journal article" date="2019" name="Int. J. Syst. Evol. Microbiol.">
        <title>The Global Catalogue of Microorganisms (GCM) 10K type strain sequencing project: providing services to taxonomists for standard genome sequencing and annotation.</title>
        <authorList>
            <consortium name="The Broad Institute Genomics Platform"/>
            <consortium name="The Broad Institute Genome Sequencing Center for Infectious Disease"/>
            <person name="Wu L."/>
            <person name="Ma J."/>
        </authorList>
    </citation>
    <scope>NUCLEOTIDE SEQUENCE [LARGE SCALE GENOMIC DNA]</scope>
    <source>
        <strain evidence="4">CCM 8391</strain>
    </source>
</reference>
<evidence type="ECO:0000256" key="1">
    <source>
        <dbReference type="SAM" id="MobiDB-lite"/>
    </source>
</evidence>
<dbReference type="Proteomes" id="UP001596302">
    <property type="component" value="Unassembled WGS sequence"/>
</dbReference>
<feature type="region of interest" description="Disordered" evidence="1">
    <location>
        <begin position="21"/>
        <end position="47"/>
    </location>
</feature>
<dbReference type="PROSITE" id="PS51257">
    <property type="entry name" value="PROKAR_LIPOPROTEIN"/>
    <property type="match status" value="1"/>
</dbReference>
<accession>A0ABW1J5V9</accession>
<dbReference type="Pfam" id="PF12079">
    <property type="entry name" value="DUF3558"/>
    <property type="match status" value="1"/>
</dbReference>
<keyword evidence="4" id="KW-1185">Reference proteome</keyword>
<comment type="caution">
    <text evidence="3">The sequence shown here is derived from an EMBL/GenBank/DDBJ whole genome shotgun (WGS) entry which is preliminary data.</text>
</comment>
<sequence>MTTRLVAHLLVLLALTTGCTALPGNPAPTTPDDPETSRLPTRPRDIPVDEIEPCDLLTADQLMQLEVSHGAPTNSHVNPSRSVCQWGRFPDEPQDFYLMTVDTGRGAAYALGSVTGGRIVDVAGYAAVETRVGSSPEDRHCVLLVDVAAGQNLWVQYDYTGKTVPITKQLACQKAHTAAEMAVQTLRERTGR</sequence>